<proteinExistence type="predicted"/>
<dbReference type="EMBL" id="MT142738">
    <property type="protein sequence ID" value="QJA87873.1"/>
    <property type="molecule type" value="Genomic_DNA"/>
</dbReference>
<sequence length="100" mass="10483">MAEVDFDVEVEADVDFDVDVVAEAVVELVAVDVAVAVAVAVDVAVGELEVSSATSCVPISVSNVNLYRLVITFRTAFTEALLVIVHLIGRSAVAVAMYAE</sequence>
<dbReference type="EMBL" id="MT142026">
    <property type="protein sequence ID" value="QJA73424.1"/>
    <property type="molecule type" value="Genomic_DNA"/>
</dbReference>
<evidence type="ECO:0000313" key="1">
    <source>
        <dbReference type="EMBL" id="QJA73424.1"/>
    </source>
</evidence>
<reference evidence="1" key="1">
    <citation type="submission" date="2020-03" db="EMBL/GenBank/DDBJ databases">
        <title>The deep terrestrial virosphere.</title>
        <authorList>
            <person name="Holmfeldt K."/>
            <person name="Nilsson E."/>
            <person name="Simone D."/>
            <person name="Lopez-Fernandez M."/>
            <person name="Wu X."/>
            <person name="de Brujin I."/>
            <person name="Lundin D."/>
            <person name="Andersson A."/>
            <person name="Bertilsson S."/>
            <person name="Dopson M."/>
        </authorList>
    </citation>
    <scope>NUCLEOTIDE SEQUENCE</scope>
    <source>
        <strain evidence="1">MM415A02373</strain>
        <strain evidence="2">MM415B02873</strain>
    </source>
</reference>
<protein>
    <submittedName>
        <fullName evidence="1">Uncharacterized protein</fullName>
    </submittedName>
</protein>
<organism evidence="1">
    <name type="scientific">viral metagenome</name>
    <dbReference type="NCBI Taxonomy" id="1070528"/>
    <lineage>
        <taxon>unclassified sequences</taxon>
        <taxon>metagenomes</taxon>
        <taxon>organismal metagenomes</taxon>
    </lineage>
</organism>
<accession>A0A6M3JTU9</accession>
<name>A0A6M3JTU9_9ZZZZ</name>
<evidence type="ECO:0000313" key="2">
    <source>
        <dbReference type="EMBL" id="QJA87873.1"/>
    </source>
</evidence>
<gene>
    <name evidence="1" type="ORF">MM415A02373_0010</name>
    <name evidence="2" type="ORF">MM415B02873_0006</name>
</gene>
<dbReference type="AlphaFoldDB" id="A0A6M3JTU9"/>